<sequence length="403" mass="44077">MADKKGSVATANRLAMSKALGAAFLNHQVEQLEKTVSRNGPGSEWRGRRNGPPHTDAYSRTNNPNPKARSAWSNVAKPPPKILTKNAEEIHASVPEMKKGRPEAEKDADVVVVDASVLIHSIAWVKKWCREGREEIIIIPLEALNTLDLLKKGTTPLAQRARTASRVLEAHVGANSRIRVQRDEAFVLWEEIPFKDVSPAMVNNSPEWVRRTVCCARWELQHPSLPEANKNKAKPTVVLAVVTSIPDASDVTNNAAAAASPVPLPAPQVNRHEPRCSGTLISQWAKKAGMEILDVPAGQHPNAGPQLAAPKDIPRRTGDQGRWSGDHGRRSPEDDRNHGRPRTPGGGRGRRNSHMRNIEHGNTPPTSGLVERPPAVMAMMEAVAQPSRQLRVLARGEKLEPDP</sequence>
<feature type="region of interest" description="Disordered" evidence="1">
    <location>
        <begin position="295"/>
        <end position="375"/>
    </location>
</feature>
<evidence type="ECO:0000313" key="3">
    <source>
        <dbReference type="EMBL" id="KAK7696491.1"/>
    </source>
</evidence>
<feature type="domain" description="PIN" evidence="2">
    <location>
        <begin position="111"/>
        <end position="185"/>
    </location>
</feature>
<feature type="region of interest" description="Disordered" evidence="1">
    <location>
        <begin position="33"/>
        <end position="79"/>
    </location>
</feature>
<accession>A0AAW0GV24</accession>
<protein>
    <recommendedName>
        <fullName evidence="2">PIN domain-containing protein</fullName>
    </recommendedName>
</protein>
<keyword evidence="4" id="KW-1185">Reference proteome</keyword>
<dbReference type="InterPro" id="IPR002716">
    <property type="entry name" value="PIN_dom"/>
</dbReference>
<name>A0AAW0GV24_9APHY</name>
<dbReference type="Pfam" id="PF13638">
    <property type="entry name" value="PIN_4"/>
    <property type="match status" value="1"/>
</dbReference>
<reference evidence="3 4" key="1">
    <citation type="submission" date="2022-09" db="EMBL/GenBank/DDBJ databases">
        <authorList>
            <person name="Palmer J.M."/>
        </authorList>
    </citation>
    <scope>NUCLEOTIDE SEQUENCE [LARGE SCALE GENOMIC DNA]</scope>
    <source>
        <strain evidence="3 4">DSM 7382</strain>
    </source>
</reference>
<evidence type="ECO:0000313" key="4">
    <source>
        <dbReference type="Proteomes" id="UP001385951"/>
    </source>
</evidence>
<dbReference type="EMBL" id="JASBNA010000001">
    <property type="protein sequence ID" value="KAK7696491.1"/>
    <property type="molecule type" value="Genomic_DNA"/>
</dbReference>
<dbReference type="Proteomes" id="UP001385951">
    <property type="component" value="Unassembled WGS sequence"/>
</dbReference>
<comment type="caution">
    <text evidence="3">The sequence shown here is derived from an EMBL/GenBank/DDBJ whole genome shotgun (WGS) entry which is preliminary data.</text>
</comment>
<proteinExistence type="predicted"/>
<dbReference type="AlphaFoldDB" id="A0AAW0GV24"/>
<evidence type="ECO:0000256" key="1">
    <source>
        <dbReference type="SAM" id="MobiDB-lite"/>
    </source>
</evidence>
<feature type="compositionally biased region" description="Basic and acidic residues" evidence="1">
    <location>
        <begin position="312"/>
        <end position="338"/>
    </location>
</feature>
<dbReference type="Gene3D" id="3.40.50.1010">
    <property type="entry name" value="5'-nuclease"/>
    <property type="match status" value="1"/>
</dbReference>
<evidence type="ECO:0000259" key="2">
    <source>
        <dbReference type="Pfam" id="PF13638"/>
    </source>
</evidence>
<gene>
    <name evidence="3" type="ORF">QCA50_001148</name>
</gene>
<organism evidence="3 4">
    <name type="scientific">Cerrena zonata</name>
    <dbReference type="NCBI Taxonomy" id="2478898"/>
    <lineage>
        <taxon>Eukaryota</taxon>
        <taxon>Fungi</taxon>
        <taxon>Dikarya</taxon>
        <taxon>Basidiomycota</taxon>
        <taxon>Agaricomycotina</taxon>
        <taxon>Agaricomycetes</taxon>
        <taxon>Polyporales</taxon>
        <taxon>Cerrenaceae</taxon>
        <taxon>Cerrena</taxon>
    </lineage>
</organism>